<dbReference type="Pfam" id="PF13344">
    <property type="entry name" value="Hydrolase_6"/>
    <property type="match status" value="1"/>
</dbReference>
<sequence>MATPLRPLVLRSSSIPRAIVSRSLRCQQLAPHRQWRRSLHNAPISQPPAPPDYAFAFDIDGVLLRSSAALPGATKALTYLQSKRIPFILLTNGGGKSEQERVADLQDKLGVPLSTSNFIQSHTPFADMTHHHDQTVLVAGGDRDKCQRVAEGYGFKSVVTPGDILTAYPDIWPFAKVFRDYYSSFAKPLPHPIATDITHDLTSRLKIDAIFVYNDPRDWGLDASIILDTLLSHAGYIGTLSSKNGDTSLPNNGYLQDSPPPLYYSNPDLWWASSYHASRLGQGGFAAAFSGLWAAATNGAALTNTQTFGKPHQGTYEFAERILMRYRKGLVGQVGLNAPLRRVFMVGDNPESDIKGANRYKSGSGVRWSSVLVKTGVWREGTAPSEASEYTVDGVWDAVRLGIEEAGGRVEE</sequence>
<dbReference type="PANTHER" id="PTHR14269">
    <property type="entry name" value="CDP-DIACYLGLYCEROL--GLYCEROL-3-PHOSPHATE 3-PHOSPHATIDYLTRANSFERASE-RELATED"/>
    <property type="match status" value="1"/>
</dbReference>
<dbReference type="InterPro" id="IPR036412">
    <property type="entry name" value="HAD-like_sf"/>
</dbReference>
<accession>A0A1X7SA66</accession>
<dbReference type="EMBL" id="LT853704">
    <property type="protein sequence ID" value="SMQ56271.1"/>
    <property type="molecule type" value="Genomic_DNA"/>
</dbReference>
<dbReference type="InterPro" id="IPR006357">
    <property type="entry name" value="HAD-SF_hydro_IIA"/>
</dbReference>
<gene>
    <name evidence="1" type="ORF">ZT3D7_G11426</name>
</gene>
<organism evidence="1 2">
    <name type="scientific">Zymoseptoria tritici (strain ST99CH_3D7)</name>
    <dbReference type="NCBI Taxonomy" id="1276538"/>
    <lineage>
        <taxon>Eukaryota</taxon>
        <taxon>Fungi</taxon>
        <taxon>Dikarya</taxon>
        <taxon>Ascomycota</taxon>
        <taxon>Pezizomycotina</taxon>
        <taxon>Dothideomycetes</taxon>
        <taxon>Dothideomycetidae</taxon>
        <taxon>Mycosphaerellales</taxon>
        <taxon>Mycosphaerellaceae</taxon>
        <taxon>Zymoseptoria</taxon>
    </lineage>
</organism>
<dbReference type="Gene3D" id="3.40.50.1000">
    <property type="entry name" value="HAD superfamily/HAD-like"/>
    <property type="match status" value="2"/>
</dbReference>
<proteinExistence type="predicted"/>
<dbReference type="PANTHER" id="PTHR14269:SF57">
    <property type="entry name" value="SUPERFAMILY HYDROLASE, PUTATIVE (AFU_ORTHOLOGUE AFUA_2G02580)-RELATED"/>
    <property type="match status" value="1"/>
</dbReference>
<protein>
    <recommendedName>
        <fullName evidence="3">HAD-superfamily hydrolase</fullName>
    </recommendedName>
</protein>
<dbReference type="GO" id="GO:0005739">
    <property type="term" value="C:mitochondrion"/>
    <property type="evidence" value="ECO:0007669"/>
    <property type="project" value="TreeGrafter"/>
</dbReference>
<evidence type="ECO:0000313" key="2">
    <source>
        <dbReference type="Proteomes" id="UP000215127"/>
    </source>
</evidence>
<reference evidence="1 2" key="1">
    <citation type="submission" date="2016-06" db="EMBL/GenBank/DDBJ databases">
        <authorList>
            <person name="Kjaerup R.B."/>
            <person name="Dalgaard T.S."/>
            <person name="Juul-Madsen H.R."/>
        </authorList>
    </citation>
    <scope>NUCLEOTIDE SEQUENCE [LARGE SCALE GENOMIC DNA]</scope>
</reference>
<keyword evidence="2" id="KW-1185">Reference proteome</keyword>
<dbReference type="NCBIfam" id="TIGR01460">
    <property type="entry name" value="HAD-SF-IIA"/>
    <property type="match status" value="1"/>
</dbReference>
<dbReference type="AlphaFoldDB" id="A0A1X7SA66"/>
<evidence type="ECO:0000313" key="1">
    <source>
        <dbReference type="EMBL" id="SMQ56271.1"/>
    </source>
</evidence>
<dbReference type="InterPro" id="IPR006353">
    <property type="entry name" value="HAD-SF_hydro_IIA_CECR5"/>
</dbReference>
<dbReference type="Pfam" id="PF13242">
    <property type="entry name" value="Hydrolase_like"/>
    <property type="match status" value="1"/>
</dbReference>
<evidence type="ECO:0008006" key="3">
    <source>
        <dbReference type="Google" id="ProtNLM"/>
    </source>
</evidence>
<dbReference type="InterPro" id="IPR050324">
    <property type="entry name" value="CDP-alcohol_PTase-I"/>
</dbReference>
<dbReference type="InterPro" id="IPR023214">
    <property type="entry name" value="HAD_sf"/>
</dbReference>
<dbReference type="STRING" id="1276538.A0A1X7SA66"/>
<dbReference type="Proteomes" id="UP000215127">
    <property type="component" value="Chromosome 13"/>
</dbReference>
<dbReference type="GO" id="GO:0046474">
    <property type="term" value="P:glycerophospholipid biosynthetic process"/>
    <property type="evidence" value="ECO:0007669"/>
    <property type="project" value="TreeGrafter"/>
</dbReference>
<name>A0A1X7SA66_ZYMT9</name>
<dbReference type="SUPFAM" id="SSF56784">
    <property type="entry name" value="HAD-like"/>
    <property type="match status" value="1"/>
</dbReference>
<dbReference type="NCBIfam" id="TIGR01456">
    <property type="entry name" value="CECR5"/>
    <property type="match status" value="1"/>
</dbReference>